<dbReference type="Gene3D" id="3.30.559.10">
    <property type="entry name" value="Chloramphenicol acetyltransferase-like domain"/>
    <property type="match status" value="1"/>
</dbReference>
<keyword evidence="3" id="KW-1185">Reference proteome</keyword>
<evidence type="ECO:0000259" key="1">
    <source>
        <dbReference type="PROSITE" id="PS50075"/>
    </source>
</evidence>
<protein>
    <submittedName>
        <fullName evidence="2">Amino acid adenylation domain-containing protein</fullName>
    </submittedName>
</protein>
<dbReference type="PROSITE" id="PS50075">
    <property type="entry name" value="CARRIER"/>
    <property type="match status" value="1"/>
</dbReference>
<dbReference type="GO" id="GO:0044550">
    <property type="term" value="P:secondary metabolite biosynthetic process"/>
    <property type="evidence" value="ECO:0007669"/>
    <property type="project" value="TreeGrafter"/>
</dbReference>
<dbReference type="Gene3D" id="3.30.559.30">
    <property type="entry name" value="Nonribosomal peptide synthetase, condensation domain"/>
    <property type="match status" value="1"/>
</dbReference>
<dbReference type="Gene3D" id="1.10.1200.10">
    <property type="entry name" value="ACP-like"/>
    <property type="match status" value="1"/>
</dbReference>
<dbReference type="CDD" id="cd05930">
    <property type="entry name" value="A_NRPS"/>
    <property type="match status" value="1"/>
</dbReference>
<dbReference type="AlphaFoldDB" id="A0A1H9FFH7"/>
<dbReference type="InterPro" id="IPR010071">
    <property type="entry name" value="AA_adenyl_dom"/>
</dbReference>
<dbReference type="Pfam" id="PF00501">
    <property type="entry name" value="AMP-binding"/>
    <property type="match status" value="1"/>
</dbReference>
<dbReference type="NCBIfam" id="TIGR01733">
    <property type="entry name" value="AA-adenyl-dom"/>
    <property type="match status" value="1"/>
</dbReference>
<name>A0A1H9FFH7_9SPIR</name>
<dbReference type="InterPro" id="IPR023213">
    <property type="entry name" value="CAT-like_dom_sf"/>
</dbReference>
<dbReference type="PANTHER" id="PTHR45527">
    <property type="entry name" value="NONRIBOSOMAL PEPTIDE SYNTHETASE"/>
    <property type="match status" value="1"/>
</dbReference>
<dbReference type="Pfam" id="PF00668">
    <property type="entry name" value="Condensation"/>
    <property type="match status" value="1"/>
</dbReference>
<dbReference type="Gene3D" id="3.40.50.12780">
    <property type="entry name" value="N-terminal domain of ligase-like"/>
    <property type="match status" value="1"/>
</dbReference>
<dbReference type="Proteomes" id="UP000182360">
    <property type="component" value="Unassembled WGS sequence"/>
</dbReference>
<dbReference type="InterPro" id="IPR001242">
    <property type="entry name" value="Condensation_dom"/>
</dbReference>
<dbReference type="EMBL" id="FOFU01000004">
    <property type="protein sequence ID" value="SEQ36213.1"/>
    <property type="molecule type" value="Genomic_DNA"/>
</dbReference>
<dbReference type="Gene3D" id="3.40.50.1820">
    <property type="entry name" value="alpha/beta hydrolase"/>
    <property type="match status" value="1"/>
</dbReference>
<dbReference type="InterPro" id="IPR029058">
    <property type="entry name" value="AB_hydrolase_fold"/>
</dbReference>
<sequence length="1241" mass="143399">MKKYPLLQSQLGIILECLKYPESTQYNIPTITKLGKQIDKNKLVKSFETLINCHSIMNNRYETTENGEIVQWPDMNMPKNIKLWNCSEEEFQNYIKNDFVRVFDLFNGKPLYRIDIVETEKDVYMLIDIHHSIADGFTLALLGNKELNAYSKNKPQIIDTKLYEIAEEENLLQQTEKYLLARNYFVNKFKNVEFATLSDSNEPKTGKMLQISSFIEQKLVDDFCNKNEIRIDLLFQAAFALVIGSLSRKSKIAYGSAYHGRAGLAKMRAFGMFVNVVPVMTDLSGELTVKELIQNIEKETNLAYQNANYPAGHLFNDIGDFPHISFNFRANKSIQVSFKFEDIEYYGKELKRNLIHNDLCVIIRLTNNEYEICLESSEEKNDKKTLEKLAETFKDVVLNYMKNINEQLKNIPVISEKEEEKLIKLSEGEKFEYDQRETLIDLLRTRARKTQDATAVVYENHRLTYKELDELTDALAAKLIQDYHLEKESAVGVMIERSENIAIYPYAIMKAGCAYMPLDITFPAERIIYMCEDADVRLILTEKKYAEQKLRDFKGSILTQEEISGLNVGADYRNKLPEVKSEDRFIILYTSGTTGKPKGTALEHKNVINFCYWYVETVCLTEKDRVAAYSNFGFDAHMMDIYPSIKVGAAVYVIPEETRKDILGVNEFLEKHKITVNFFTTQIGCLLKNMNHSLRLIITGGELLPPSENNDSDFRFINGYGPTETTLCVTTYEIKGKTNGKIIGRPNYNNDIYIIDEEKRLVPEGMTGEMFISGAGLGRGYLNQPELNEKKFTEIKVKGKCIKGYRTGDLARWTDDGNIEFIGRIDTQVKLRGLRIELGEIEGVALCYEGIKQVCVQVVNDQIVMYYTSEKKIDEIALSNFMAQKLTDFMIPSIFMRLEELPLNANGKVDKRKLPKPEVNTIILNEAPENEVEAKVLEYAKELLPGIEFGVTDDLIRLGFTSLMMMKLILKIRNEIDLKLNIADIMHYKTIRRVLMNNDHVLWFYNDYDNKKPLLVVSQGIVGINEIAHLYDVWSKLFNLIIINPVTSDYIGKENEFFNELIEFYYLKLEEKLDPDVNVCGFVGFSFGGEISYSLAELWDERHGNKPFVIMGDTYLNDTQNLSDKEILVVTQEMVKKYYLEIRNQDIKDEYLDFVSDAYNRVFKITSRKTMKPYNGRVILLDALKYSSATEHNRKIKIAKKYIPNLEIIPFEDKNHFGLYLDKDLTFFYGELLRKQIQNIQ</sequence>
<dbReference type="InterPro" id="IPR042099">
    <property type="entry name" value="ANL_N_sf"/>
</dbReference>
<dbReference type="InterPro" id="IPR020845">
    <property type="entry name" value="AMP-binding_CS"/>
</dbReference>
<dbReference type="GO" id="GO:0003824">
    <property type="term" value="F:catalytic activity"/>
    <property type="evidence" value="ECO:0007669"/>
    <property type="project" value="InterPro"/>
</dbReference>
<organism evidence="2 3">
    <name type="scientific">Treponema bryantii</name>
    <dbReference type="NCBI Taxonomy" id="163"/>
    <lineage>
        <taxon>Bacteria</taxon>
        <taxon>Pseudomonadati</taxon>
        <taxon>Spirochaetota</taxon>
        <taxon>Spirochaetia</taxon>
        <taxon>Spirochaetales</taxon>
        <taxon>Treponemataceae</taxon>
        <taxon>Treponema</taxon>
    </lineage>
</organism>
<reference evidence="2 3" key="1">
    <citation type="submission" date="2016-10" db="EMBL/GenBank/DDBJ databases">
        <authorList>
            <person name="de Groot N.N."/>
        </authorList>
    </citation>
    <scope>NUCLEOTIDE SEQUENCE [LARGE SCALE GENOMIC DNA]</scope>
    <source>
        <strain evidence="2 3">B25</strain>
    </source>
</reference>
<dbReference type="GO" id="GO:0043041">
    <property type="term" value="P:amino acid activation for nonribosomal peptide biosynthetic process"/>
    <property type="evidence" value="ECO:0007669"/>
    <property type="project" value="TreeGrafter"/>
</dbReference>
<proteinExistence type="predicted"/>
<dbReference type="InterPro" id="IPR036736">
    <property type="entry name" value="ACP-like_sf"/>
</dbReference>
<dbReference type="Gene3D" id="3.30.300.30">
    <property type="match status" value="1"/>
</dbReference>
<dbReference type="PANTHER" id="PTHR45527:SF1">
    <property type="entry name" value="FATTY ACID SYNTHASE"/>
    <property type="match status" value="1"/>
</dbReference>
<dbReference type="RefSeq" id="WP_074642744.1">
    <property type="nucleotide sequence ID" value="NZ_FOFU01000004.1"/>
</dbReference>
<dbReference type="InterPro" id="IPR000873">
    <property type="entry name" value="AMP-dep_synth/lig_dom"/>
</dbReference>
<evidence type="ECO:0000313" key="3">
    <source>
        <dbReference type="Proteomes" id="UP000182360"/>
    </source>
</evidence>
<dbReference type="SUPFAM" id="SSF52777">
    <property type="entry name" value="CoA-dependent acyltransferases"/>
    <property type="match status" value="2"/>
</dbReference>
<dbReference type="InterPro" id="IPR045851">
    <property type="entry name" value="AMP-bd_C_sf"/>
</dbReference>
<dbReference type="OrthoDB" id="9778383at2"/>
<accession>A0A1H9FFH7</accession>
<gene>
    <name evidence="2" type="ORF">SAMN04487977_1045</name>
</gene>
<feature type="domain" description="Carrier" evidence="1">
    <location>
        <begin position="927"/>
        <end position="1002"/>
    </location>
</feature>
<dbReference type="GO" id="GO:0005737">
    <property type="term" value="C:cytoplasm"/>
    <property type="evidence" value="ECO:0007669"/>
    <property type="project" value="TreeGrafter"/>
</dbReference>
<dbReference type="SUPFAM" id="SSF56801">
    <property type="entry name" value="Acetyl-CoA synthetase-like"/>
    <property type="match status" value="1"/>
</dbReference>
<dbReference type="PROSITE" id="PS00455">
    <property type="entry name" value="AMP_BINDING"/>
    <property type="match status" value="1"/>
</dbReference>
<dbReference type="GO" id="GO:0031177">
    <property type="term" value="F:phosphopantetheine binding"/>
    <property type="evidence" value="ECO:0007669"/>
    <property type="project" value="TreeGrafter"/>
</dbReference>
<dbReference type="Pfam" id="PF00550">
    <property type="entry name" value="PP-binding"/>
    <property type="match status" value="1"/>
</dbReference>
<dbReference type="InterPro" id="IPR009081">
    <property type="entry name" value="PP-bd_ACP"/>
</dbReference>
<evidence type="ECO:0000313" key="2">
    <source>
        <dbReference type="EMBL" id="SEQ36213.1"/>
    </source>
</evidence>
<dbReference type="SUPFAM" id="SSF47336">
    <property type="entry name" value="ACP-like"/>
    <property type="match status" value="1"/>
</dbReference>